<accession>G0NN32</accession>
<evidence type="ECO:0000259" key="2">
    <source>
        <dbReference type="SMART" id="SM01048"/>
    </source>
</evidence>
<sequence>MRSVILFAAILNFSTNFYPGEACMATSPTRPATSTAAPITTSSAASTVSTTSAVSTSSSTTAPALRTCSQDAVTLGQGDGMDPEVTIDVTSSNFMSTQIGDTQETLSTMQISCSAIDGLIASMEFDGMVTPRESMENTQTVTVNFECNSADMSVAMDSLKMYFKILLFLCHWSFVESCAATAPGGAATTTVAPITASSTTAMSSTSEMTTTSPTTTMPLRTCSPDLITLGTRNDAEGTIDVTTANLMSTQIGDTQETTSTMQLTCTADAGNISSMTLNENLTPDLDPVQTQTITVTCNSADMMWIYEANGVASTITEATCLQG</sequence>
<dbReference type="STRING" id="135651.G0NN32"/>
<organism evidence="4">
    <name type="scientific">Caenorhabditis brenneri</name>
    <name type="common">Nematode worm</name>
    <dbReference type="NCBI Taxonomy" id="135651"/>
    <lineage>
        <taxon>Eukaryota</taxon>
        <taxon>Metazoa</taxon>
        <taxon>Ecdysozoa</taxon>
        <taxon>Nematoda</taxon>
        <taxon>Chromadorea</taxon>
        <taxon>Rhabditida</taxon>
        <taxon>Rhabditina</taxon>
        <taxon>Rhabditomorpha</taxon>
        <taxon>Rhabditoidea</taxon>
        <taxon>Rhabditidae</taxon>
        <taxon>Peloderinae</taxon>
        <taxon>Caenorhabditis</taxon>
    </lineage>
</organism>
<proteinExistence type="predicted"/>
<dbReference type="HOGENOM" id="CLU_861156_0_0_1"/>
<dbReference type="SMART" id="SM01048">
    <property type="entry name" value="C6"/>
    <property type="match status" value="2"/>
</dbReference>
<name>G0NN32_CAEBE</name>
<evidence type="ECO:0000256" key="1">
    <source>
        <dbReference type="SAM" id="SignalP"/>
    </source>
</evidence>
<dbReference type="OrthoDB" id="5875578at2759"/>
<feature type="domain" description="C6" evidence="2">
    <location>
        <begin position="68"/>
        <end position="161"/>
    </location>
</feature>
<evidence type="ECO:0000313" key="3">
    <source>
        <dbReference type="EMBL" id="EGT34347.1"/>
    </source>
</evidence>
<reference evidence="4" key="1">
    <citation type="submission" date="2011-07" db="EMBL/GenBank/DDBJ databases">
        <authorList>
            <consortium name="Caenorhabditis brenneri Sequencing and Analysis Consortium"/>
            <person name="Wilson R.K."/>
        </authorList>
    </citation>
    <scope>NUCLEOTIDE SEQUENCE [LARGE SCALE GENOMIC DNA]</scope>
    <source>
        <strain evidence="4">PB2801</strain>
    </source>
</reference>
<dbReference type="EMBL" id="GL379912">
    <property type="protein sequence ID" value="EGT34347.1"/>
    <property type="molecule type" value="Genomic_DNA"/>
</dbReference>
<feature type="domain" description="C6" evidence="2">
    <location>
        <begin position="222"/>
        <end position="320"/>
    </location>
</feature>
<gene>
    <name evidence="3" type="ORF">CAEBREN_11348</name>
</gene>
<dbReference type="Proteomes" id="UP000008068">
    <property type="component" value="Unassembled WGS sequence"/>
</dbReference>
<protein>
    <recommendedName>
        <fullName evidence="2">C6 domain-containing protein</fullName>
    </recommendedName>
</protein>
<dbReference type="AlphaFoldDB" id="G0NN32"/>
<dbReference type="PANTHER" id="PTHR21629">
    <property type="entry name" value="C6 DOMAIN-CONTAINING PROTEIN"/>
    <property type="match status" value="1"/>
</dbReference>
<feature type="signal peptide" evidence="1">
    <location>
        <begin position="1"/>
        <end position="22"/>
    </location>
</feature>
<dbReference type="InterPro" id="IPR002601">
    <property type="entry name" value="C6_domain"/>
</dbReference>
<keyword evidence="1" id="KW-0732">Signal</keyword>
<feature type="chain" id="PRO_5003405569" description="C6 domain-containing protein" evidence="1">
    <location>
        <begin position="23"/>
        <end position="323"/>
    </location>
</feature>
<dbReference type="eggNOG" id="ENOG502TKRQ">
    <property type="taxonomic scope" value="Eukaryota"/>
</dbReference>
<dbReference type="Pfam" id="PF01681">
    <property type="entry name" value="C6"/>
    <property type="match status" value="2"/>
</dbReference>
<evidence type="ECO:0000313" key="4">
    <source>
        <dbReference type="Proteomes" id="UP000008068"/>
    </source>
</evidence>
<dbReference type="PANTHER" id="PTHR21629:SF11">
    <property type="entry name" value="C6 DOMAIN-CONTAINING PROTEIN"/>
    <property type="match status" value="1"/>
</dbReference>
<keyword evidence="4" id="KW-1185">Reference proteome</keyword>
<dbReference type="InParanoid" id="G0NN32"/>